<comment type="caution">
    <text evidence="1">The sequence shown here is derived from an EMBL/GenBank/DDBJ whole genome shotgun (WGS) entry which is preliminary data.</text>
</comment>
<reference evidence="1" key="2">
    <citation type="submission" date="2021-09" db="EMBL/GenBank/DDBJ databases">
        <authorList>
            <person name="Jia N."/>
            <person name="Wang J."/>
            <person name="Shi W."/>
            <person name="Du L."/>
            <person name="Sun Y."/>
            <person name="Zhan W."/>
            <person name="Jiang J."/>
            <person name="Wang Q."/>
            <person name="Zhang B."/>
            <person name="Ji P."/>
            <person name="Sakyi L.B."/>
            <person name="Cui X."/>
            <person name="Yuan T."/>
            <person name="Jiang B."/>
            <person name="Yang W."/>
            <person name="Lam T.T.-Y."/>
            <person name="Chang Q."/>
            <person name="Ding S."/>
            <person name="Wang X."/>
            <person name="Zhu J."/>
            <person name="Ruan X."/>
            <person name="Zhao L."/>
            <person name="Wei J."/>
            <person name="Que T."/>
            <person name="Du C."/>
            <person name="Cheng J."/>
            <person name="Dai P."/>
            <person name="Han X."/>
            <person name="Huang E."/>
            <person name="Gao Y."/>
            <person name="Liu J."/>
            <person name="Shao H."/>
            <person name="Ye R."/>
            <person name="Li L."/>
            <person name="Wei W."/>
            <person name="Wang X."/>
            <person name="Wang C."/>
            <person name="Huo Q."/>
            <person name="Li W."/>
            <person name="Guo W."/>
            <person name="Chen H."/>
            <person name="Chen S."/>
            <person name="Zhou L."/>
            <person name="Zhou L."/>
            <person name="Ni X."/>
            <person name="Tian J."/>
            <person name="Zhou Y."/>
            <person name="Sheng Y."/>
            <person name="Liu T."/>
            <person name="Pan Y."/>
            <person name="Xia L."/>
            <person name="Li J."/>
            <person name="Zhao F."/>
            <person name="Cao W."/>
        </authorList>
    </citation>
    <scope>NUCLEOTIDE SEQUENCE</scope>
    <source>
        <strain evidence="1">Rmic-2018</strain>
        <tissue evidence="1">Larvae</tissue>
    </source>
</reference>
<gene>
    <name evidence="1" type="ORF">HPB51_026463</name>
</gene>
<organism evidence="1 2">
    <name type="scientific">Rhipicephalus microplus</name>
    <name type="common">Cattle tick</name>
    <name type="synonym">Boophilus microplus</name>
    <dbReference type="NCBI Taxonomy" id="6941"/>
    <lineage>
        <taxon>Eukaryota</taxon>
        <taxon>Metazoa</taxon>
        <taxon>Ecdysozoa</taxon>
        <taxon>Arthropoda</taxon>
        <taxon>Chelicerata</taxon>
        <taxon>Arachnida</taxon>
        <taxon>Acari</taxon>
        <taxon>Parasitiformes</taxon>
        <taxon>Ixodida</taxon>
        <taxon>Ixodoidea</taxon>
        <taxon>Ixodidae</taxon>
        <taxon>Rhipicephalinae</taxon>
        <taxon>Rhipicephalus</taxon>
        <taxon>Boophilus</taxon>
    </lineage>
</organism>
<name>A0A9J6D2Y9_RHIMP</name>
<keyword evidence="2" id="KW-1185">Reference proteome</keyword>
<dbReference type="Proteomes" id="UP000821866">
    <property type="component" value="Unassembled WGS sequence"/>
</dbReference>
<reference evidence="1" key="1">
    <citation type="journal article" date="2020" name="Cell">
        <title>Large-Scale Comparative Analyses of Tick Genomes Elucidate Their Genetic Diversity and Vector Capacities.</title>
        <authorList>
            <consortium name="Tick Genome and Microbiome Consortium (TIGMIC)"/>
            <person name="Jia N."/>
            <person name="Wang J."/>
            <person name="Shi W."/>
            <person name="Du L."/>
            <person name="Sun Y."/>
            <person name="Zhan W."/>
            <person name="Jiang J.F."/>
            <person name="Wang Q."/>
            <person name="Zhang B."/>
            <person name="Ji P."/>
            <person name="Bell-Sakyi L."/>
            <person name="Cui X.M."/>
            <person name="Yuan T.T."/>
            <person name="Jiang B.G."/>
            <person name="Yang W.F."/>
            <person name="Lam T.T."/>
            <person name="Chang Q.C."/>
            <person name="Ding S.J."/>
            <person name="Wang X.J."/>
            <person name="Zhu J.G."/>
            <person name="Ruan X.D."/>
            <person name="Zhao L."/>
            <person name="Wei J.T."/>
            <person name="Ye R.Z."/>
            <person name="Que T.C."/>
            <person name="Du C.H."/>
            <person name="Zhou Y.H."/>
            <person name="Cheng J.X."/>
            <person name="Dai P.F."/>
            <person name="Guo W.B."/>
            <person name="Han X.H."/>
            <person name="Huang E.J."/>
            <person name="Li L.F."/>
            <person name="Wei W."/>
            <person name="Gao Y.C."/>
            <person name="Liu J.Z."/>
            <person name="Shao H.Z."/>
            <person name="Wang X."/>
            <person name="Wang C.C."/>
            <person name="Yang T.C."/>
            <person name="Huo Q.B."/>
            <person name="Li W."/>
            <person name="Chen H.Y."/>
            <person name="Chen S.E."/>
            <person name="Zhou L.G."/>
            <person name="Ni X.B."/>
            <person name="Tian J.H."/>
            <person name="Sheng Y."/>
            <person name="Liu T."/>
            <person name="Pan Y.S."/>
            <person name="Xia L.Y."/>
            <person name="Li J."/>
            <person name="Zhao F."/>
            <person name="Cao W.C."/>
        </authorList>
    </citation>
    <scope>NUCLEOTIDE SEQUENCE</scope>
    <source>
        <strain evidence="1">Rmic-2018</strain>
    </source>
</reference>
<evidence type="ECO:0000313" key="2">
    <source>
        <dbReference type="Proteomes" id="UP000821866"/>
    </source>
</evidence>
<evidence type="ECO:0000313" key="1">
    <source>
        <dbReference type="EMBL" id="KAH7991056.1"/>
    </source>
</evidence>
<dbReference type="EMBL" id="JABSTU010000431">
    <property type="protein sequence ID" value="KAH7991056.1"/>
    <property type="molecule type" value="Genomic_DNA"/>
</dbReference>
<dbReference type="AlphaFoldDB" id="A0A9J6D2Y9"/>
<protein>
    <submittedName>
        <fullName evidence="1">Uncharacterized protein</fullName>
    </submittedName>
</protein>
<sequence>MGLSSQLPVGSDGGQYRRQESCGSLGVHKKGVLPTLNLLVLQEVSSTMSASPEDYTAVLRQKDLEWHEEDTRIRSKCIHASCGGDCALRSFIENVELGVDDPSSRVDDA</sequence>
<proteinExistence type="predicted"/>
<accession>A0A9J6D2Y9</accession>